<organism evidence="2 3">
    <name type="scientific">Tagetes erecta</name>
    <name type="common">African marigold</name>
    <dbReference type="NCBI Taxonomy" id="13708"/>
    <lineage>
        <taxon>Eukaryota</taxon>
        <taxon>Viridiplantae</taxon>
        <taxon>Streptophyta</taxon>
        <taxon>Embryophyta</taxon>
        <taxon>Tracheophyta</taxon>
        <taxon>Spermatophyta</taxon>
        <taxon>Magnoliopsida</taxon>
        <taxon>eudicotyledons</taxon>
        <taxon>Gunneridae</taxon>
        <taxon>Pentapetalae</taxon>
        <taxon>asterids</taxon>
        <taxon>campanulids</taxon>
        <taxon>Asterales</taxon>
        <taxon>Asteraceae</taxon>
        <taxon>Asteroideae</taxon>
        <taxon>Heliantheae alliance</taxon>
        <taxon>Tageteae</taxon>
        <taxon>Tagetes</taxon>
    </lineage>
</organism>
<feature type="compositionally biased region" description="Basic and acidic residues" evidence="1">
    <location>
        <begin position="138"/>
        <end position="158"/>
    </location>
</feature>
<evidence type="ECO:0008006" key="4">
    <source>
        <dbReference type="Google" id="ProtNLM"/>
    </source>
</evidence>
<dbReference type="Proteomes" id="UP001229421">
    <property type="component" value="Unassembled WGS sequence"/>
</dbReference>
<evidence type="ECO:0000256" key="1">
    <source>
        <dbReference type="SAM" id="MobiDB-lite"/>
    </source>
</evidence>
<feature type="region of interest" description="Disordered" evidence="1">
    <location>
        <begin position="136"/>
        <end position="158"/>
    </location>
</feature>
<accession>A0AAD8KAE2</accession>
<dbReference type="EMBL" id="JAUHHV010000007">
    <property type="protein sequence ID" value="KAK1419285.1"/>
    <property type="molecule type" value="Genomic_DNA"/>
</dbReference>
<evidence type="ECO:0000313" key="2">
    <source>
        <dbReference type="EMBL" id="KAK1419285.1"/>
    </source>
</evidence>
<name>A0AAD8KAE2_TARER</name>
<sequence>MNPFDFVDLICRLVVCQGNTLSPFLFIIVMEAFYVSMNSDVNTGENKWMWYGDDSGIFLVNSLRRTLEINRILQDLSLMWWCRWIPIRVKSFIWHAWIRRILAKVGLMAKGSESEQFRGNAGSEHLAGGLGLTESDMASERTSERKRGSGMSERRNSMSERVWRRDSRRVATKIQQWWWAMKIACEVKGDDEESWVLVK</sequence>
<protein>
    <recommendedName>
        <fullName evidence="4">Reverse transcriptase zinc-binding domain-containing protein</fullName>
    </recommendedName>
</protein>
<keyword evidence="3" id="KW-1185">Reference proteome</keyword>
<proteinExistence type="predicted"/>
<gene>
    <name evidence="2" type="ORF">QVD17_28449</name>
</gene>
<evidence type="ECO:0000313" key="3">
    <source>
        <dbReference type="Proteomes" id="UP001229421"/>
    </source>
</evidence>
<dbReference type="AlphaFoldDB" id="A0AAD8KAE2"/>
<reference evidence="2" key="1">
    <citation type="journal article" date="2023" name="bioRxiv">
        <title>Improved chromosome-level genome assembly for marigold (Tagetes erecta).</title>
        <authorList>
            <person name="Jiang F."/>
            <person name="Yuan L."/>
            <person name="Wang S."/>
            <person name="Wang H."/>
            <person name="Xu D."/>
            <person name="Wang A."/>
            <person name="Fan W."/>
        </authorList>
    </citation>
    <scope>NUCLEOTIDE SEQUENCE</scope>
    <source>
        <strain evidence="2">WSJ</strain>
        <tissue evidence="2">Leaf</tissue>
    </source>
</reference>
<comment type="caution">
    <text evidence="2">The sequence shown here is derived from an EMBL/GenBank/DDBJ whole genome shotgun (WGS) entry which is preliminary data.</text>
</comment>